<dbReference type="PANTHER" id="PTHR34309">
    <property type="entry name" value="SLR1406 PROTEIN"/>
    <property type="match status" value="1"/>
</dbReference>
<dbReference type="InterPro" id="IPR005624">
    <property type="entry name" value="PduO/GlcC-like"/>
</dbReference>
<dbReference type="RefSeq" id="WP_249698443.1">
    <property type="nucleotide sequence ID" value="NZ_JAMFLX010000005.1"/>
</dbReference>
<dbReference type="Pfam" id="PF03928">
    <property type="entry name" value="HbpS-like"/>
    <property type="match status" value="1"/>
</dbReference>
<evidence type="ECO:0000256" key="1">
    <source>
        <dbReference type="SAM" id="SignalP"/>
    </source>
</evidence>
<evidence type="ECO:0000313" key="2">
    <source>
        <dbReference type="EMBL" id="MCL6269434.1"/>
    </source>
</evidence>
<sequence>MNKIIKIVASCLFAASVASSVSAEETRPYLPSATALKGVQACQTLATKNNWNMAIVIVDRGENVLASLRMDDALPGAYTGATLKATTALSWSTSTGNVLEFTKKNPQFNQFPGLLPIGGGEPIFSESGKLIGAVGVAGGYVEHDEECAKAVVAKISEK</sequence>
<dbReference type="InterPro" id="IPR038084">
    <property type="entry name" value="PduO/GlcC-like_sf"/>
</dbReference>
<proteinExistence type="predicted"/>
<evidence type="ECO:0000313" key="3">
    <source>
        <dbReference type="Proteomes" id="UP001203338"/>
    </source>
</evidence>
<feature type="signal peptide" evidence="1">
    <location>
        <begin position="1"/>
        <end position="23"/>
    </location>
</feature>
<dbReference type="Gene3D" id="3.30.450.150">
    <property type="entry name" value="Haem-degrading domain"/>
    <property type="match status" value="1"/>
</dbReference>
<name>A0ABT0PDH0_9GAMM</name>
<dbReference type="EMBL" id="JAMFLX010000005">
    <property type="protein sequence ID" value="MCL6269434.1"/>
    <property type="molecule type" value="Genomic_DNA"/>
</dbReference>
<dbReference type="Proteomes" id="UP001203338">
    <property type="component" value="Unassembled WGS sequence"/>
</dbReference>
<keyword evidence="3" id="KW-1185">Reference proteome</keyword>
<feature type="chain" id="PRO_5046388128" evidence="1">
    <location>
        <begin position="24"/>
        <end position="158"/>
    </location>
</feature>
<reference evidence="2 3" key="1">
    <citation type="submission" date="2022-05" db="EMBL/GenBank/DDBJ databases">
        <authorList>
            <person name="Park J.-S."/>
        </authorList>
    </citation>
    <scope>NUCLEOTIDE SEQUENCE [LARGE SCALE GENOMIC DNA]</scope>
    <source>
        <strain evidence="2 3">2012CJ34-2</strain>
    </source>
</reference>
<dbReference type="PANTHER" id="PTHR34309:SF1">
    <property type="entry name" value="PROTEIN GLCG"/>
    <property type="match status" value="1"/>
</dbReference>
<organism evidence="2 3">
    <name type="scientific">Parendozoicomonas callyspongiae</name>
    <dbReference type="NCBI Taxonomy" id="2942213"/>
    <lineage>
        <taxon>Bacteria</taxon>
        <taxon>Pseudomonadati</taxon>
        <taxon>Pseudomonadota</taxon>
        <taxon>Gammaproteobacteria</taxon>
        <taxon>Oceanospirillales</taxon>
        <taxon>Endozoicomonadaceae</taxon>
        <taxon>Parendozoicomonas</taxon>
    </lineage>
</organism>
<comment type="caution">
    <text evidence="2">The sequence shown here is derived from an EMBL/GenBank/DDBJ whole genome shotgun (WGS) entry which is preliminary data.</text>
</comment>
<accession>A0ABT0PDH0</accession>
<protein>
    <submittedName>
        <fullName evidence="2">Heme-binding protein</fullName>
    </submittedName>
</protein>
<gene>
    <name evidence="2" type="ORF">M3P05_05680</name>
</gene>
<dbReference type="SUPFAM" id="SSF143744">
    <property type="entry name" value="GlcG-like"/>
    <property type="match status" value="1"/>
</dbReference>
<keyword evidence="1" id="KW-0732">Signal</keyword>
<dbReference type="InterPro" id="IPR052517">
    <property type="entry name" value="GlcG_carb_metab_protein"/>
</dbReference>